<evidence type="ECO:0000313" key="3">
    <source>
        <dbReference type="Proteomes" id="UP000050164"/>
    </source>
</evidence>
<accession>A0A655AR77</accession>
<dbReference type="AlphaFoldDB" id="A0A655AR77"/>
<name>A0A655AR77_MYCTX</name>
<reference evidence="2 3" key="1">
    <citation type="submission" date="2015-03" db="EMBL/GenBank/DDBJ databases">
        <authorList>
            <consortium name="Pathogen Informatics"/>
        </authorList>
    </citation>
    <scope>NUCLEOTIDE SEQUENCE [LARGE SCALE GENOMIC DNA]</scope>
    <source>
        <strain evidence="2 3">Bir 185</strain>
    </source>
</reference>
<feature type="region of interest" description="Disordered" evidence="1">
    <location>
        <begin position="206"/>
        <end position="225"/>
    </location>
</feature>
<gene>
    <name evidence="2" type="ORF">ERS027659_04573</name>
</gene>
<dbReference type="Proteomes" id="UP000050164">
    <property type="component" value="Unassembled WGS sequence"/>
</dbReference>
<evidence type="ECO:0000256" key="1">
    <source>
        <dbReference type="SAM" id="MobiDB-lite"/>
    </source>
</evidence>
<proteinExistence type="predicted"/>
<evidence type="ECO:0000313" key="2">
    <source>
        <dbReference type="EMBL" id="CKT55615.1"/>
    </source>
</evidence>
<protein>
    <submittedName>
        <fullName evidence="2">Uncharacterized protein</fullName>
    </submittedName>
</protein>
<dbReference type="EMBL" id="CNFT01001720">
    <property type="protein sequence ID" value="CKT55615.1"/>
    <property type="molecule type" value="Genomic_DNA"/>
</dbReference>
<sequence length="225" mass="24480">MHAALGFRHWDPLYAVHPALELHARPHPVGGVGFAGNRQRRVLVPTQIRGGLVQHRHRPAVPLGVADIHPGQIGGEQRGFFAPLAGFDFQHNVIGIVRVTRCQHVSELGIQFAHPSLQCGNLGGERLVGSHQLARGLEVVARGRQLAVGCDDRGQSGKPAPDSARLGRIAVQRGICQRKLELGVFGEQHVNRLHWLRHVNLLPASADPNANRRPSCTAGAQFGRR</sequence>
<organism evidence="2 3">
    <name type="scientific">Mycobacterium tuberculosis</name>
    <dbReference type="NCBI Taxonomy" id="1773"/>
    <lineage>
        <taxon>Bacteria</taxon>
        <taxon>Bacillati</taxon>
        <taxon>Actinomycetota</taxon>
        <taxon>Actinomycetes</taxon>
        <taxon>Mycobacteriales</taxon>
        <taxon>Mycobacteriaceae</taxon>
        <taxon>Mycobacterium</taxon>
        <taxon>Mycobacterium tuberculosis complex</taxon>
    </lineage>
</organism>